<keyword evidence="3" id="KW-1185">Reference proteome</keyword>
<dbReference type="SUPFAM" id="SSF47413">
    <property type="entry name" value="lambda repressor-like DNA-binding domains"/>
    <property type="match status" value="1"/>
</dbReference>
<dbReference type="OrthoDB" id="5186344at2"/>
<dbReference type="RefSeq" id="WP_158084939.1">
    <property type="nucleotide sequence ID" value="NZ_AP022615.1"/>
</dbReference>
<dbReference type="InterPro" id="IPR010982">
    <property type="entry name" value="Lambda_DNA-bd_dom_sf"/>
</dbReference>
<dbReference type="CDD" id="cd00093">
    <property type="entry name" value="HTH_XRE"/>
    <property type="match status" value="1"/>
</dbReference>
<sequence length="104" mass="11479">MRVVDEVTRSGITQAELAKAVGAGARSVQNWASGHNAPRGKAAERLLDIRTIVELLGDSYTDEGIDIWLHSRNRNLNMRRPIDLLTEGQVDQVLDQVKWVAGGM</sequence>
<dbReference type="InterPro" id="IPR024467">
    <property type="entry name" value="Xre/MbcA/ParS-like_toxin-bd"/>
</dbReference>
<feature type="domain" description="Antitoxin Xre/MbcA/ParS-like toxin-binding" evidence="1">
    <location>
        <begin position="56"/>
        <end position="96"/>
    </location>
</feature>
<dbReference type="InterPro" id="IPR001387">
    <property type="entry name" value="Cro/C1-type_HTH"/>
</dbReference>
<dbReference type="Proteomes" id="UP000192566">
    <property type="component" value="Unassembled WGS sequence"/>
</dbReference>
<dbReference type="Gene3D" id="1.10.260.40">
    <property type="entry name" value="lambda repressor-like DNA-binding domains"/>
    <property type="match status" value="1"/>
</dbReference>
<dbReference type="STRING" id="53376.BST25_22090"/>
<comment type="caution">
    <text evidence="2">The sequence shown here is derived from an EMBL/GenBank/DDBJ whole genome shotgun (WGS) entry which is preliminary data.</text>
</comment>
<protein>
    <recommendedName>
        <fullName evidence="1">Antitoxin Xre/MbcA/ParS-like toxin-binding domain-containing protein</fullName>
    </recommendedName>
</protein>
<dbReference type="GO" id="GO:0003677">
    <property type="term" value="F:DNA binding"/>
    <property type="evidence" value="ECO:0007669"/>
    <property type="project" value="InterPro"/>
</dbReference>
<evidence type="ECO:0000313" key="3">
    <source>
        <dbReference type="Proteomes" id="UP000192566"/>
    </source>
</evidence>
<evidence type="ECO:0000313" key="2">
    <source>
        <dbReference type="EMBL" id="ORA68511.1"/>
    </source>
</evidence>
<proteinExistence type="predicted"/>
<reference evidence="2 3" key="1">
    <citation type="submission" date="2017-02" db="EMBL/GenBank/DDBJ databases">
        <title>The new phylogeny of genus Mycobacterium.</title>
        <authorList>
            <person name="Tortoli E."/>
            <person name="Trovato A."/>
            <person name="Cirillo D.M."/>
        </authorList>
    </citation>
    <scope>NUCLEOTIDE SEQUENCE [LARGE SCALE GENOMIC DNA]</scope>
    <source>
        <strain evidence="2 3">DSM 44471</strain>
    </source>
</reference>
<dbReference type="EMBL" id="MVHR01000055">
    <property type="protein sequence ID" value="ORA68511.1"/>
    <property type="molecule type" value="Genomic_DNA"/>
</dbReference>
<name>A0A1X0D7Z3_MYCHE</name>
<dbReference type="AlphaFoldDB" id="A0A1X0D7Z3"/>
<dbReference type="Pfam" id="PF09722">
    <property type="entry name" value="Xre_MbcA_ParS_C"/>
    <property type="match status" value="1"/>
</dbReference>
<evidence type="ECO:0000259" key="1">
    <source>
        <dbReference type="Pfam" id="PF09722"/>
    </source>
</evidence>
<accession>A0A1X0D7Z3</accession>
<gene>
    <name evidence="2" type="ORF">BST25_22090</name>
</gene>
<organism evidence="2 3">
    <name type="scientific">Mycobacterium heidelbergense</name>
    <dbReference type="NCBI Taxonomy" id="53376"/>
    <lineage>
        <taxon>Bacteria</taxon>
        <taxon>Bacillati</taxon>
        <taxon>Actinomycetota</taxon>
        <taxon>Actinomycetes</taxon>
        <taxon>Mycobacteriales</taxon>
        <taxon>Mycobacteriaceae</taxon>
        <taxon>Mycobacterium</taxon>
        <taxon>Mycobacterium simiae complex</taxon>
    </lineage>
</organism>